<evidence type="ECO:0000313" key="12">
    <source>
        <dbReference type="Proteomes" id="UP000574717"/>
    </source>
</evidence>
<dbReference type="EMBL" id="BLRX01000019">
    <property type="protein sequence ID" value="GFP24847.1"/>
    <property type="molecule type" value="Genomic_DNA"/>
</dbReference>
<protein>
    <recommendedName>
        <fullName evidence="1">Polymerase nucleotidyl transferase domain-containing protein</fullName>
    </recommendedName>
</protein>
<evidence type="ECO:0000313" key="11">
    <source>
        <dbReference type="Proteomes" id="UP000569018"/>
    </source>
</evidence>
<dbReference type="EMBL" id="BLRW01000003">
    <property type="protein sequence ID" value="GFP22579.1"/>
    <property type="molecule type" value="Genomic_DNA"/>
</dbReference>
<evidence type="ECO:0000313" key="9">
    <source>
        <dbReference type="Proteomes" id="UP000543224"/>
    </source>
</evidence>
<reference evidence="9 10" key="1">
    <citation type="journal article" date="2020" name="Front. Microbiol.">
        <title>Single-cell genomics of novel Actinobacteria with the Wood-Ljungdahl pathway discovered in a serpentinizing system.</title>
        <authorList>
            <person name="Merino N."/>
            <person name="Kawai M."/>
            <person name="Boyd E.S."/>
            <person name="Colman D.R."/>
            <person name="McGlynn S.E."/>
            <person name="Nealson K.H."/>
            <person name="Kurokawa K."/>
            <person name="Hongoh Y."/>
        </authorList>
    </citation>
    <scope>NUCLEOTIDE SEQUENCE [LARGE SCALE GENOMIC DNA]</scope>
    <source>
        <strain evidence="2 12">S03</strain>
        <strain evidence="3 14">S09_30</strain>
        <strain evidence="4 9">S25</strain>
        <strain evidence="5 15">S34</strain>
        <strain evidence="6 10">S42</strain>
        <strain evidence="7 13">S43</strain>
        <strain evidence="8 11">S47</strain>
    </source>
</reference>
<feature type="domain" description="Polymerase nucleotidyl transferase" evidence="1">
    <location>
        <begin position="13"/>
        <end position="71"/>
    </location>
</feature>
<dbReference type="CDD" id="cd05403">
    <property type="entry name" value="NT_KNTase_like"/>
    <property type="match status" value="1"/>
</dbReference>
<evidence type="ECO:0000313" key="3">
    <source>
        <dbReference type="EMBL" id="GFP22579.1"/>
    </source>
</evidence>
<evidence type="ECO:0000313" key="5">
    <source>
        <dbReference type="EMBL" id="GFP29578.1"/>
    </source>
</evidence>
<evidence type="ECO:0000313" key="8">
    <source>
        <dbReference type="EMBL" id="GFP40075.1"/>
    </source>
</evidence>
<sequence length="108" mass="12662">MDKLSIKEKRALQELKESLASRYNLLEMKLFGSKARGEGEEESDLDVFILLDHLDWETEKQIYELCFEISLENEVLLSPLLYSQEEIDDPLTRITPIYQVLEKEGVRL</sequence>
<dbReference type="InterPro" id="IPR043519">
    <property type="entry name" value="NT_sf"/>
</dbReference>
<evidence type="ECO:0000313" key="15">
    <source>
        <dbReference type="Proteomes" id="UP000588083"/>
    </source>
</evidence>
<dbReference type="EMBL" id="BLRZ01000015">
    <property type="protein sequence ID" value="GFP29578.1"/>
    <property type="molecule type" value="Genomic_DNA"/>
</dbReference>
<dbReference type="EMBL" id="BLSB01000001">
    <property type="protein sequence ID" value="GFP34226.1"/>
    <property type="molecule type" value="Genomic_DNA"/>
</dbReference>
<dbReference type="Proteomes" id="UP000569018">
    <property type="component" value="Unassembled WGS sequence"/>
</dbReference>
<dbReference type="Gene3D" id="3.30.460.10">
    <property type="entry name" value="Beta Polymerase, domain 2"/>
    <property type="match status" value="1"/>
</dbReference>
<dbReference type="SUPFAM" id="SSF81301">
    <property type="entry name" value="Nucleotidyltransferase"/>
    <property type="match status" value="1"/>
</dbReference>
<proteinExistence type="predicted"/>
<dbReference type="Proteomes" id="UP000574717">
    <property type="component" value="Unassembled WGS sequence"/>
</dbReference>
<name>A0A6V8NXC1_9ACTN</name>
<dbReference type="AlphaFoldDB" id="A0A6V8NXC1"/>
<dbReference type="PANTHER" id="PTHR33933">
    <property type="entry name" value="NUCLEOTIDYLTRANSFERASE"/>
    <property type="match status" value="1"/>
</dbReference>
<dbReference type="EMBL" id="BLRU01000034">
    <property type="protein sequence ID" value="GFP19073.1"/>
    <property type="molecule type" value="Genomic_DNA"/>
</dbReference>
<evidence type="ECO:0000259" key="1">
    <source>
        <dbReference type="Pfam" id="PF01909"/>
    </source>
</evidence>
<dbReference type="PANTHER" id="PTHR33933:SF1">
    <property type="entry name" value="PROTEIN ADENYLYLTRANSFERASE MNTA-RELATED"/>
    <property type="match status" value="1"/>
</dbReference>
<accession>A0A6V8NXC1</accession>
<dbReference type="EMBL" id="BLSA01000004">
    <property type="protein sequence ID" value="GFP31760.1"/>
    <property type="molecule type" value="Genomic_DNA"/>
</dbReference>
<dbReference type="Proteomes" id="UP000543224">
    <property type="component" value="Unassembled WGS sequence"/>
</dbReference>
<evidence type="ECO:0000313" key="2">
    <source>
        <dbReference type="EMBL" id="GFP19073.1"/>
    </source>
</evidence>
<dbReference type="GO" id="GO:0016779">
    <property type="term" value="F:nucleotidyltransferase activity"/>
    <property type="evidence" value="ECO:0007669"/>
    <property type="project" value="InterPro"/>
</dbReference>
<dbReference type="InterPro" id="IPR052548">
    <property type="entry name" value="Type_VII_TA_antitoxin"/>
</dbReference>
<gene>
    <name evidence="2" type="ORF">HKBW3S03_00577</name>
    <name evidence="3" type="ORF">HKBW3S09_00046</name>
    <name evidence="4" type="ORF">HKBW3S25_00285</name>
    <name evidence="5" type="ORF">HKBW3S34_00498</name>
    <name evidence="6" type="ORF">HKBW3S42_00067</name>
    <name evidence="7" type="ORF">HKBW3S43_00017</name>
    <name evidence="8" type="ORF">HKBW3S47_01772</name>
</gene>
<dbReference type="Proteomes" id="UP000585609">
    <property type="component" value="Unassembled WGS sequence"/>
</dbReference>
<dbReference type="RefSeq" id="WP_176229037.1">
    <property type="nucleotide sequence ID" value="NZ_BLRU01000034.1"/>
</dbReference>
<evidence type="ECO:0000313" key="4">
    <source>
        <dbReference type="EMBL" id="GFP24847.1"/>
    </source>
</evidence>
<dbReference type="Pfam" id="PF01909">
    <property type="entry name" value="NTP_transf_2"/>
    <property type="match status" value="1"/>
</dbReference>
<dbReference type="Proteomes" id="UP000568877">
    <property type="component" value="Unassembled WGS sequence"/>
</dbReference>
<dbReference type="EMBL" id="BLSD01000136">
    <property type="protein sequence ID" value="GFP40075.1"/>
    <property type="molecule type" value="Genomic_DNA"/>
</dbReference>
<organism evidence="4 9">
    <name type="scientific">Candidatus Hakubella thermalkaliphila</name>
    <dbReference type="NCBI Taxonomy" id="2754717"/>
    <lineage>
        <taxon>Bacteria</taxon>
        <taxon>Bacillati</taxon>
        <taxon>Actinomycetota</taxon>
        <taxon>Actinomycetota incertae sedis</taxon>
        <taxon>Candidatus Hakubellales</taxon>
        <taxon>Candidatus Hakubellaceae</taxon>
        <taxon>Candidatus Hakubella</taxon>
    </lineage>
</organism>
<keyword evidence="15" id="KW-1185">Reference proteome</keyword>
<evidence type="ECO:0000313" key="14">
    <source>
        <dbReference type="Proteomes" id="UP000585609"/>
    </source>
</evidence>
<evidence type="ECO:0000313" key="7">
    <source>
        <dbReference type="EMBL" id="GFP34226.1"/>
    </source>
</evidence>
<dbReference type="InterPro" id="IPR002934">
    <property type="entry name" value="Polymerase_NTP_transf_dom"/>
</dbReference>
<evidence type="ECO:0000313" key="6">
    <source>
        <dbReference type="EMBL" id="GFP31760.1"/>
    </source>
</evidence>
<dbReference type="Proteomes" id="UP000588083">
    <property type="component" value="Unassembled WGS sequence"/>
</dbReference>
<evidence type="ECO:0000313" key="10">
    <source>
        <dbReference type="Proteomes" id="UP000568877"/>
    </source>
</evidence>
<evidence type="ECO:0000313" key="13">
    <source>
        <dbReference type="Proteomes" id="UP000576480"/>
    </source>
</evidence>
<comment type="caution">
    <text evidence="4">The sequence shown here is derived from an EMBL/GenBank/DDBJ whole genome shotgun (WGS) entry which is preliminary data.</text>
</comment>
<dbReference type="Proteomes" id="UP000576480">
    <property type="component" value="Unassembled WGS sequence"/>
</dbReference>